<dbReference type="Proteomes" id="UP000324832">
    <property type="component" value="Unassembled WGS sequence"/>
</dbReference>
<protein>
    <recommendedName>
        <fullName evidence="10">Transmembrane protein 188</fullName>
    </recommendedName>
</protein>
<name>A0A5E4R218_9NEOP</name>
<evidence type="ECO:0000256" key="8">
    <source>
        <dbReference type="ARBA" id="ARBA00023136"/>
    </source>
</evidence>
<dbReference type="Pfam" id="PF09771">
    <property type="entry name" value="Tmemb_18A"/>
    <property type="match status" value="1"/>
</dbReference>
<gene>
    <name evidence="11" type="ORF">LSINAPIS_LOCUS13289</name>
</gene>
<keyword evidence="12" id="KW-1185">Reference proteome</keyword>
<evidence type="ECO:0000256" key="2">
    <source>
        <dbReference type="ARBA" id="ARBA00004496"/>
    </source>
</evidence>
<dbReference type="InterPro" id="IPR019168">
    <property type="entry name" value="NEP1-R1"/>
</dbReference>
<evidence type="ECO:0000256" key="1">
    <source>
        <dbReference type="ARBA" id="ARBA00004232"/>
    </source>
</evidence>
<comment type="subcellular location">
    <subcellularLocation>
        <location evidence="2">Cytoplasm</location>
    </subcellularLocation>
    <subcellularLocation>
        <location evidence="1">Nucleus membrane</location>
        <topology evidence="1">Multi-pass membrane protein</topology>
    </subcellularLocation>
</comment>
<dbReference type="GO" id="GO:0006629">
    <property type="term" value="P:lipid metabolic process"/>
    <property type="evidence" value="ECO:0007669"/>
    <property type="project" value="UniProtKB-KW"/>
</dbReference>
<evidence type="ECO:0000256" key="7">
    <source>
        <dbReference type="ARBA" id="ARBA00023098"/>
    </source>
</evidence>
<evidence type="ECO:0000256" key="9">
    <source>
        <dbReference type="ARBA" id="ARBA00023242"/>
    </source>
</evidence>
<evidence type="ECO:0000256" key="6">
    <source>
        <dbReference type="ARBA" id="ARBA00022989"/>
    </source>
</evidence>
<keyword evidence="7" id="KW-0443">Lipid metabolism</keyword>
<keyword evidence="9" id="KW-0539">Nucleus</keyword>
<evidence type="ECO:0000256" key="3">
    <source>
        <dbReference type="ARBA" id="ARBA00010998"/>
    </source>
</evidence>
<reference evidence="11 12" key="1">
    <citation type="submission" date="2017-07" db="EMBL/GenBank/DDBJ databases">
        <authorList>
            <person name="Talla V."/>
            <person name="Backstrom N."/>
        </authorList>
    </citation>
    <scope>NUCLEOTIDE SEQUENCE [LARGE SCALE GENOMIC DNA]</scope>
</reference>
<dbReference type="GO" id="GO:0005737">
    <property type="term" value="C:cytoplasm"/>
    <property type="evidence" value="ECO:0007669"/>
    <property type="project" value="UniProtKB-SubCell"/>
</dbReference>
<evidence type="ECO:0000256" key="10">
    <source>
        <dbReference type="ARBA" id="ARBA00030458"/>
    </source>
</evidence>
<proteinExistence type="inferred from homology"/>
<keyword evidence="4" id="KW-0963">Cytoplasm</keyword>
<dbReference type="PANTHER" id="PTHR20996:SF1">
    <property type="entry name" value="NUCLEAR ENVELOPE PHOSPHATASE-REGULATORY SUBUNIT 1"/>
    <property type="match status" value="1"/>
</dbReference>
<dbReference type="GO" id="GO:0071595">
    <property type="term" value="C:Nem1-Spo7 phosphatase complex"/>
    <property type="evidence" value="ECO:0007669"/>
    <property type="project" value="InterPro"/>
</dbReference>
<accession>A0A5E4R218</accession>
<dbReference type="GO" id="GO:0031965">
    <property type="term" value="C:nuclear membrane"/>
    <property type="evidence" value="ECO:0007669"/>
    <property type="project" value="UniProtKB-SubCell"/>
</dbReference>
<comment type="similarity">
    <text evidence="3">Belongs to the CNEP1R1 family.</text>
</comment>
<dbReference type="EMBL" id="FZQP02006665">
    <property type="protein sequence ID" value="VVD03263.1"/>
    <property type="molecule type" value="Genomic_DNA"/>
</dbReference>
<keyword evidence="6" id="KW-1133">Transmembrane helix</keyword>
<keyword evidence="8" id="KW-0472">Membrane</keyword>
<dbReference type="AlphaFoldDB" id="A0A5E4R218"/>
<sequence length="110" mass="12021">MSLEQTACDAVLTDLKAFERRLTEVIACLQPATTRWRSDCIGNCVVVYSYSCLALADRSTHSCCITDTVSMESSVLCCNINIISVIIHDGSPQEGYSAEHHNCQNSVSSQ</sequence>
<evidence type="ECO:0000313" key="11">
    <source>
        <dbReference type="EMBL" id="VVD03263.1"/>
    </source>
</evidence>
<evidence type="ECO:0000313" key="12">
    <source>
        <dbReference type="Proteomes" id="UP000324832"/>
    </source>
</evidence>
<organism evidence="11 12">
    <name type="scientific">Leptidea sinapis</name>
    <dbReference type="NCBI Taxonomy" id="189913"/>
    <lineage>
        <taxon>Eukaryota</taxon>
        <taxon>Metazoa</taxon>
        <taxon>Ecdysozoa</taxon>
        <taxon>Arthropoda</taxon>
        <taxon>Hexapoda</taxon>
        <taxon>Insecta</taxon>
        <taxon>Pterygota</taxon>
        <taxon>Neoptera</taxon>
        <taxon>Endopterygota</taxon>
        <taxon>Lepidoptera</taxon>
        <taxon>Glossata</taxon>
        <taxon>Ditrysia</taxon>
        <taxon>Papilionoidea</taxon>
        <taxon>Pieridae</taxon>
        <taxon>Dismorphiinae</taxon>
        <taxon>Leptidea</taxon>
    </lineage>
</organism>
<keyword evidence="5" id="KW-0812">Transmembrane</keyword>
<evidence type="ECO:0000256" key="5">
    <source>
        <dbReference type="ARBA" id="ARBA00022692"/>
    </source>
</evidence>
<evidence type="ECO:0000256" key="4">
    <source>
        <dbReference type="ARBA" id="ARBA00022490"/>
    </source>
</evidence>
<dbReference type="PANTHER" id="PTHR20996">
    <property type="entry name" value="NUCLEAR ENVELOPE PHOSPHATASE-REGULATORY SUBUNIT 1"/>
    <property type="match status" value="1"/>
</dbReference>